<evidence type="ECO:0000256" key="2">
    <source>
        <dbReference type="ARBA" id="ARBA00005170"/>
    </source>
</evidence>
<sequence length="265" mass="29338">MRKALSQFALPIFCAVMLSALLPSGCRLDSEEREVIYQISTIDALMEGVYDGEVTFDELKKHGDFAIGTFNALDGEMIGLYGKFYQIKVDGKAYPAAGTMKTPFAVVTFFDADKTVKTATGDDFERLKTAVDDAMPTKNIFYAVKVEGTFKYMKVRSVPRQERPYRKLVEVVKDQAIYEYDDIEGTVVGFWCPDYAKGVNVPGYHFHFISKDGTVGGHVLDCTLGETIAGIDCTSGFFMALPDGGDFFETDLSGGKKTDLEKVEK</sequence>
<evidence type="ECO:0000256" key="10">
    <source>
        <dbReference type="SAM" id="SignalP"/>
    </source>
</evidence>
<dbReference type="PIRSF" id="PIRSF001332">
    <property type="entry name" value="Acetolac_decarb"/>
    <property type="match status" value="1"/>
</dbReference>
<dbReference type="EC" id="4.1.1.5" evidence="4 9"/>
<proteinExistence type="inferred from homology"/>
<evidence type="ECO:0000313" key="11">
    <source>
        <dbReference type="EMBL" id="MBN1571891.1"/>
    </source>
</evidence>
<comment type="catalytic activity">
    <reaction evidence="1 9">
        <text>(2S)-2-acetolactate + H(+) = (R)-acetoin + CO2</text>
        <dbReference type="Rhea" id="RHEA:21580"/>
        <dbReference type="ChEBI" id="CHEBI:15378"/>
        <dbReference type="ChEBI" id="CHEBI:15686"/>
        <dbReference type="ChEBI" id="CHEBI:16526"/>
        <dbReference type="ChEBI" id="CHEBI:58476"/>
        <dbReference type="EC" id="4.1.1.5"/>
    </reaction>
</comment>
<comment type="pathway">
    <text evidence="2 9">Polyol metabolism; (R,R)-butane-2,3-diol biosynthesis; (R,R)-butane-2,3-diol from pyruvate: step 2/3.</text>
</comment>
<dbReference type="InterPro" id="IPR005128">
    <property type="entry name" value="Acetolactate_a_deCO2ase"/>
</dbReference>
<name>A0A9D8PJ37_9DELT</name>
<reference evidence="11" key="1">
    <citation type="journal article" date="2021" name="Environ. Microbiol.">
        <title>Genomic characterization of three novel Desulfobacterota classes expand the metabolic and phylogenetic diversity of the phylum.</title>
        <authorList>
            <person name="Murphy C.L."/>
            <person name="Biggerstaff J."/>
            <person name="Eichhorn A."/>
            <person name="Ewing E."/>
            <person name="Shahan R."/>
            <person name="Soriano D."/>
            <person name="Stewart S."/>
            <person name="VanMol K."/>
            <person name="Walker R."/>
            <person name="Walters P."/>
            <person name="Elshahed M.S."/>
            <person name="Youssef N.H."/>
        </authorList>
    </citation>
    <scope>NUCLEOTIDE SEQUENCE</scope>
    <source>
        <strain evidence="11">Zod_Metabat.24</strain>
    </source>
</reference>
<feature type="chain" id="PRO_5039044493" description="Alpha-acetolactate decarboxylase" evidence="10">
    <location>
        <begin position="21"/>
        <end position="265"/>
    </location>
</feature>
<organism evidence="11 12">
    <name type="scientific">Candidatus Zymogenus saltonus</name>
    <dbReference type="NCBI Taxonomy" id="2844893"/>
    <lineage>
        <taxon>Bacteria</taxon>
        <taxon>Deltaproteobacteria</taxon>
        <taxon>Candidatus Zymogenia</taxon>
        <taxon>Candidatus Zymogeniales</taxon>
        <taxon>Candidatus Zymogenaceae</taxon>
        <taxon>Candidatus Zymogenus</taxon>
    </lineage>
</organism>
<protein>
    <recommendedName>
        <fullName evidence="5 9">Alpha-acetolactate decarboxylase</fullName>
        <ecNumber evidence="4 9">4.1.1.5</ecNumber>
    </recommendedName>
</protein>
<reference evidence="11" key="2">
    <citation type="submission" date="2021-01" db="EMBL/GenBank/DDBJ databases">
        <authorList>
            <person name="Hahn C.R."/>
            <person name="Youssef N.H."/>
            <person name="Elshahed M."/>
        </authorList>
    </citation>
    <scope>NUCLEOTIDE SEQUENCE</scope>
    <source>
        <strain evidence="11">Zod_Metabat.24</strain>
    </source>
</reference>
<feature type="signal peptide" evidence="10">
    <location>
        <begin position="1"/>
        <end position="20"/>
    </location>
</feature>
<evidence type="ECO:0000256" key="4">
    <source>
        <dbReference type="ARBA" id="ARBA00013204"/>
    </source>
</evidence>
<keyword evidence="8 9" id="KW-0456">Lyase</keyword>
<keyword evidence="10" id="KW-0732">Signal</keyword>
<evidence type="ECO:0000256" key="3">
    <source>
        <dbReference type="ARBA" id="ARBA00007106"/>
    </source>
</evidence>
<dbReference type="PANTHER" id="PTHR35524:SF1">
    <property type="entry name" value="ALPHA-ACETOLACTATE DECARBOXYLASE"/>
    <property type="match status" value="1"/>
</dbReference>
<dbReference type="EMBL" id="JAFGIX010000008">
    <property type="protein sequence ID" value="MBN1571891.1"/>
    <property type="molecule type" value="Genomic_DNA"/>
</dbReference>
<dbReference type="PANTHER" id="PTHR35524">
    <property type="entry name" value="ALPHA-ACETOLACTATE DECARBOXYLASE"/>
    <property type="match status" value="1"/>
</dbReference>
<accession>A0A9D8PJ37</accession>
<evidence type="ECO:0000313" key="12">
    <source>
        <dbReference type="Proteomes" id="UP000809273"/>
    </source>
</evidence>
<comment type="caution">
    <text evidence="11">The sequence shown here is derived from an EMBL/GenBank/DDBJ whole genome shotgun (WGS) entry which is preliminary data.</text>
</comment>
<gene>
    <name evidence="11" type="primary">budA</name>
    <name evidence="11" type="ORF">JW984_01705</name>
</gene>
<keyword evidence="6 9" id="KW-0210">Decarboxylase</keyword>
<evidence type="ECO:0000256" key="1">
    <source>
        <dbReference type="ARBA" id="ARBA00001784"/>
    </source>
</evidence>
<evidence type="ECO:0000256" key="7">
    <source>
        <dbReference type="ARBA" id="ARBA00023061"/>
    </source>
</evidence>
<evidence type="ECO:0000256" key="9">
    <source>
        <dbReference type="PIRNR" id="PIRNR001332"/>
    </source>
</evidence>
<dbReference type="NCBIfam" id="TIGR01252">
    <property type="entry name" value="acetolac_decarb"/>
    <property type="match status" value="1"/>
</dbReference>
<dbReference type="Pfam" id="PF03306">
    <property type="entry name" value="AAL_decarboxy"/>
    <property type="match status" value="1"/>
</dbReference>
<comment type="similarity">
    <text evidence="3 9">Belongs to the alpha-acetolactate decarboxylase family.</text>
</comment>
<dbReference type="Gene3D" id="3.30.1330.80">
    <property type="entry name" value="Hypothetical protein, similar to alpha- acetolactate decarboxylase, domain 2"/>
    <property type="match status" value="2"/>
</dbReference>
<evidence type="ECO:0000256" key="8">
    <source>
        <dbReference type="ARBA" id="ARBA00023239"/>
    </source>
</evidence>
<dbReference type="AlphaFoldDB" id="A0A9D8PJ37"/>
<dbReference type="CDD" id="cd17299">
    <property type="entry name" value="acetolactate_decarboxylase"/>
    <property type="match status" value="1"/>
</dbReference>
<dbReference type="SUPFAM" id="SSF117856">
    <property type="entry name" value="AF0104/ALDC/Ptd012-like"/>
    <property type="match status" value="1"/>
</dbReference>
<dbReference type="Proteomes" id="UP000809273">
    <property type="component" value="Unassembled WGS sequence"/>
</dbReference>
<dbReference type="GO" id="GO:0047605">
    <property type="term" value="F:acetolactate decarboxylase activity"/>
    <property type="evidence" value="ECO:0007669"/>
    <property type="project" value="UniProtKB-UniRule"/>
</dbReference>
<keyword evidence="7 9" id="KW-0005">Acetoin biosynthesis</keyword>
<evidence type="ECO:0000256" key="5">
    <source>
        <dbReference type="ARBA" id="ARBA00020164"/>
    </source>
</evidence>
<dbReference type="GO" id="GO:0045151">
    <property type="term" value="P:acetoin biosynthetic process"/>
    <property type="evidence" value="ECO:0007669"/>
    <property type="project" value="UniProtKB-UniRule"/>
</dbReference>
<evidence type="ECO:0000256" key="6">
    <source>
        <dbReference type="ARBA" id="ARBA00022793"/>
    </source>
</evidence>